<gene>
    <name evidence="1" type="ORF">PLOB_00040543</name>
</gene>
<evidence type="ECO:0000313" key="1">
    <source>
        <dbReference type="EMBL" id="CAH3139241.1"/>
    </source>
</evidence>
<accession>A0ABN8P9Y8</accession>
<dbReference type="PANTHER" id="PTHR34615">
    <property type="entry name" value="PX DOMAIN-CONTAINING PROTEIN"/>
    <property type="match status" value="1"/>
</dbReference>
<protein>
    <submittedName>
        <fullName evidence="1">Uncharacterized protein</fullName>
    </submittedName>
</protein>
<reference evidence="1 2" key="1">
    <citation type="submission" date="2022-05" db="EMBL/GenBank/DDBJ databases">
        <authorList>
            <consortium name="Genoscope - CEA"/>
            <person name="William W."/>
        </authorList>
    </citation>
    <scope>NUCLEOTIDE SEQUENCE [LARGE SCALE GENOMIC DNA]</scope>
</reference>
<organism evidence="1 2">
    <name type="scientific">Porites lobata</name>
    <dbReference type="NCBI Taxonomy" id="104759"/>
    <lineage>
        <taxon>Eukaryota</taxon>
        <taxon>Metazoa</taxon>
        <taxon>Cnidaria</taxon>
        <taxon>Anthozoa</taxon>
        <taxon>Hexacorallia</taxon>
        <taxon>Scleractinia</taxon>
        <taxon>Fungiina</taxon>
        <taxon>Poritidae</taxon>
        <taxon>Porites</taxon>
    </lineage>
</organism>
<evidence type="ECO:0000313" key="2">
    <source>
        <dbReference type="Proteomes" id="UP001159405"/>
    </source>
</evidence>
<name>A0ABN8P9Y8_9CNID</name>
<sequence>MNKSKTCREILLLSHADNNISDAEFVPLYDCYRSKNRDFGYQSYDVFDLEIMNSADCKPELRVEKADLPRLADALHISAVFHCKQRSICDGFEGLCVLLRRTSYPCRFSDMIQHFPSKFQFVSLHPRPYGANTLFHGMYCLCFIKGVVWVKGKVKLGIVSECVCVGQVVVFRERPGRDSPSLVNTAAWSDINRSTVGSSSTSVSYLRLITYLIAFSQHSKMQYSFVAAEASKLLSFAVDFPVRVVLHVTPVV</sequence>
<dbReference type="Proteomes" id="UP001159405">
    <property type="component" value="Unassembled WGS sequence"/>
</dbReference>
<dbReference type="PANTHER" id="PTHR34615:SF1">
    <property type="entry name" value="PX DOMAIN-CONTAINING PROTEIN"/>
    <property type="match status" value="1"/>
</dbReference>
<keyword evidence="2" id="KW-1185">Reference proteome</keyword>
<comment type="caution">
    <text evidence="1">The sequence shown here is derived from an EMBL/GenBank/DDBJ whole genome shotgun (WGS) entry which is preliminary data.</text>
</comment>
<proteinExistence type="predicted"/>
<dbReference type="EMBL" id="CALNXK010000062">
    <property type="protein sequence ID" value="CAH3139241.1"/>
    <property type="molecule type" value="Genomic_DNA"/>
</dbReference>